<reference evidence="2" key="1">
    <citation type="submission" date="2020-11" db="EMBL/GenBank/DDBJ databases">
        <authorList>
            <person name="Tran Van P."/>
        </authorList>
    </citation>
    <scope>NUCLEOTIDE SEQUENCE</scope>
</reference>
<dbReference type="Proteomes" id="UP000728032">
    <property type="component" value="Unassembled WGS sequence"/>
</dbReference>
<dbReference type="InterPro" id="IPR004148">
    <property type="entry name" value="BAR_dom"/>
</dbReference>
<gene>
    <name evidence="2" type="ORF">ONB1V03_LOCUS8694</name>
</gene>
<dbReference type="EMBL" id="OC919907">
    <property type="protein sequence ID" value="CAD7652027.1"/>
    <property type="molecule type" value="Genomic_DNA"/>
</dbReference>
<dbReference type="Pfam" id="PF03114">
    <property type="entry name" value="BAR"/>
    <property type="match status" value="1"/>
</dbReference>
<dbReference type="SUPFAM" id="SSF103657">
    <property type="entry name" value="BAR/IMD domain-like"/>
    <property type="match status" value="1"/>
</dbReference>
<dbReference type="OrthoDB" id="443981at2759"/>
<feature type="domain" description="BAR" evidence="1">
    <location>
        <begin position="37"/>
        <end position="94"/>
    </location>
</feature>
<evidence type="ECO:0000313" key="3">
    <source>
        <dbReference type="Proteomes" id="UP000728032"/>
    </source>
</evidence>
<accession>A0A7R9M4D7</accession>
<keyword evidence="3" id="KW-1185">Reference proteome</keyword>
<dbReference type="GO" id="GO:0005737">
    <property type="term" value="C:cytoplasm"/>
    <property type="evidence" value="ECO:0007669"/>
    <property type="project" value="InterPro"/>
</dbReference>
<proteinExistence type="predicted"/>
<dbReference type="AlphaFoldDB" id="A0A7R9M4D7"/>
<dbReference type="Gene3D" id="1.20.1270.60">
    <property type="entry name" value="Arfaptin homology (AH) domain/BAR domain"/>
    <property type="match status" value="1"/>
</dbReference>
<sequence length="94" mass="11204">MIAKTRECLHPNPTLRAKVVVNNKIMGTKWERYEHSELDLLTQIKYSLEDDVKHNFLDPLSRLQSADLRECMNSRRKLEGRRLDYDCTKRKKSK</sequence>
<name>A0A7R9M4D7_9ACAR</name>
<dbReference type="InterPro" id="IPR027267">
    <property type="entry name" value="AH/BAR_dom_sf"/>
</dbReference>
<organism evidence="2">
    <name type="scientific">Oppiella nova</name>
    <dbReference type="NCBI Taxonomy" id="334625"/>
    <lineage>
        <taxon>Eukaryota</taxon>
        <taxon>Metazoa</taxon>
        <taxon>Ecdysozoa</taxon>
        <taxon>Arthropoda</taxon>
        <taxon>Chelicerata</taxon>
        <taxon>Arachnida</taxon>
        <taxon>Acari</taxon>
        <taxon>Acariformes</taxon>
        <taxon>Sarcoptiformes</taxon>
        <taxon>Oribatida</taxon>
        <taxon>Brachypylina</taxon>
        <taxon>Oppioidea</taxon>
        <taxon>Oppiidae</taxon>
        <taxon>Oppiella</taxon>
    </lineage>
</organism>
<protein>
    <recommendedName>
        <fullName evidence="1">BAR domain-containing protein</fullName>
    </recommendedName>
</protein>
<evidence type="ECO:0000313" key="2">
    <source>
        <dbReference type="EMBL" id="CAD7652027.1"/>
    </source>
</evidence>
<dbReference type="EMBL" id="CAJPVJ010005082">
    <property type="protein sequence ID" value="CAG2169214.1"/>
    <property type="molecule type" value="Genomic_DNA"/>
</dbReference>
<evidence type="ECO:0000259" key="1">
    <source>
        <dbReference type="Pfam" id="PF03114"/>
    </source>
</evidence>